<proteinExistence type="predicted"/>
<dbReference type="Proteomes" id="UP001185899">
    <property type="component" value="Unassembled WGS sequence"/>
</dbReference>
<dbReference type="GO" id="GO:0004519">
    <property type="term" value="F:endonuclease activity"/>
    <property type="evidence" value="ECO:0007669"/>
    <property type="project" value="UniProtKB-KW"/>
</dbReference>
<accession>A0ABU4B178</accession>
<name>A0ABU4B178_9NOCA</name>
<organism evidence="2 3">
    <name type="scientific">Rhodococcus cercidiphylli</name>
    <dbReference type="NCBI Taxonomy" id="489916"/>
    <lineage>
        <taxon>Bacteria</taxon>
        <taxon>Bacillati</taxon>
        <taxon>Actinomycetota</taxon>
        <taxon>Actinomycetes</taxon>
        <taxon>Mycobacteriales</taxon>
        <taxon>Nocardiaceae</taxon>
        <taxon>Rhodococcus</taxon>
    </lineage>
</organism>
<comment type="caution">
    <text evidence="2">The sequence shown here is derived from an EMBL/GenBank/DDBJ whole genome shotgun (WGS) entry which is preliminary data.</text>
</comment>
<gene>
    <name evidence="2" type="ORF">R3P95_17000</name>
</gene>
<evidence type="ECO:0000313" key="2">
    <source>
        <dbReference type="EMBL" id="MDV6232251.1"/>
    </source>
</evidence>
<keyword evidence="2" id="KW-0255">Endonuclease</keyword>
<evidence type="ECO:0000259" key="1">
    <source>
        <dbReference type="Pfam" id="PF03372"/>
    </source>
</evidence>
<sequence length="281" mass="31155">MTEKGLRGYHRVCHHDAVKIVSINAWGGAMYDELVAWLKTVEADVICLQEVTRTPHRSGWATFADGERTLPQRLNLFDDVSAVLPGYTPHFVANDAGPVTDGDGTELRQDFGIATWVRDDVPVVGIDARFVHSRFVDHAEWNVDDRPRAALTITVRDRVAESFISVIQVHGLRDPIGKGDSPARFEQAQKLAEIVEHVRAVSDEIVLCGDLNLLPSSETFRLLAEHGMTDMVGSADTRTSRYTKQVRSASYLLVSSPFAVRRFEVVAAPEVSDHRALALDI</sequence>
<keyword evidence="2" id="KW-0540">Nuclease</keyword>
<dbReference type="Pfam" id="PF03372">
    <property type="entry name" value="Exo_endo_phos"/>
    <property type="match status" value="1"/>
</dbReference>
<dbReference type="EMBL" id="JAWLKE010000006">
    <property type="protein sequence ID" value="MDV6232251.1"/>
    <property type="molecule type" value="Genomic_DNA"/>
</dbReference>
<keyword evidence="3" id="KW-1185">Reference proteome</keyword>
<keyword evidence="2" id="KW-0378">Hydrolase</keyword>
<protein>
    <submittedName>
        <fullName evidence="2">Endonuclease/exonuclease/phosphatase family protein</fullName>
    </submittedName>
</protein>
<dbReference type="Gene3D" id="3.60.10.10">
    <property type="entry name" value="Endonuclease/exonuclease/phosphatase"/>
    <property type="match status" value="1"/>
</dbReference>
<dbReference type="InterPro" id="IPR005135">
    <property type="entry name" value="Endo/exonuclease/phosphatase"/>
</dbReference>
<dbReference type="RefSeq" id="WP_317548970.1">
    <property type="nucleotide sequence ID" value="NZ_JAWLKE010000006.1"/>
</dbReference>
<reference evidence="2 3" key="1">
    <citation type="submission" date="2023-10" db="EMBL/GenBank/DDBJ databases">
        <title>Development of a sustainable strategy for remediation of hydrocarbon-contaminated territories based on the waste exchange concept.</title>
        <authorList>
            <person name="Krivoruchko A."/>
        </authorList>
    </citation>
    <scope>NUCLEOTIDE SEQUENCE [LARGE SCALE GENOMIC DNA]</scope>
    <source>
        <strain evidence="2 3">IEGM 1322</strain>
    </source>
</reference>
<dbReference type="SUPFAM" id="SSF56219">
    <property type="entry name" value="DNase I-like"/>
    <property type="match status" value="1"/>
</dbReference>
<evidence type="ECO:0000313" key="3">
    <source>
        <dbReference type="Proteomes" id="UP001185899"/>
    </source>
</evidence>
<feature type="domain" description="Endonuclease/exonuclease/phosphatase" evidence="1">
    <location>
        <begin position="22"/>
        <end position="274"/>
    </location>
</feature>
<dbReference type="InterPro" id="IPR036691">
    <property type="entry name" value="Endo/exonu/phosph_ase_sf"/>
</dbReference>